<accession>A0A0J9XGT6</accession>
<evidence type="ECO:0000256" key="3">
    <source>
        <dbReference type="ARBA" id="ARBA00022692"/>
    </source>
</evidence>
<evidence type="ECO:0000313" key="13">
    <source>
        <dbReference type="Proteomes" id="UP000242525"/>
    </source>
</evidence>
<comment type="subcellular location">
    <subcellularLocation>
        <location evidence="8">Endomembrane system</location>
        <topology evidence="8">Single-pass type IV membrane protein</topology>
    </subcellularLocation>
    <subcellularLocation>
        <location evidence="1">Golgi apparatus membrane</location>
    </subcellularLocation>
</comment>
<evidence type="ECO:0000256" key="4">
    <source>
        <dbReference type="ARBA" id="ARBA00022927"/>
    </source>
</evidence>
<keyword evidence="3 10" id="KW-0812">Transmembrane</keyword>
<evidence type="ECO:0000256" key="6">
    <source>
        <dbReference type="ARBA" id="ARBA00023034"/>
    </source>
</evidence>
<dbReference type="Proteomes" id="UP000242525">
    <property type="component" value="Unassembled WGS sequence"/>
</dbReference>
<feature type="compositionally biased region" description="Low complexity" evidence="9">
    <location>
        <begin position="24"/>
        <end position="37"/>
    </location>
</feature>
<protein>
    <submittedName>
        <fullName evidence="12">Similar to Saccharomyces cerevisiae YIL004C BET1 Type II membrane protein required for vesicular transport between the endoplasmic reticulum and Golgi complex</fullName>
    </submittedName>
</protein>
<feature type="compositionally biased region" description="Polar residues" evidence="9">
    <location>
        <begin position="46"/>
        <end position="58"/>
    </location>
</feature>
<evidence type="ECO:0000313" key="12">
    <source>
        <dbReference type="EMBL" id="CDO56630.1"/>
    </source>
</evidence>
<evidence type="ECO:0000259" key="11">
    <source>
        <dbReference type="PROSITE" id="PS50192"/>
    </source>
</evidence>
<dbReference type="EMBL" id="CCBN010000016">
    <property type="protein sequence ID" value="CDO56630.1"/>
    <property type="molecule type" value="Genomic_DNA"/>
</dbReference>
<evidence type="ECO:0000256" key="7">
    <source>
        <dbReference type="ARBA" id="ARBA00023136"/>
    </source>
</evidence>
<keyword evidence="5 10" id="KW-1133">Transmembrane helix</keyword>
<evidence type="ECO:0000256" key="9">
    <source>
        <dbReference type="SAM" id="MobiDB-lite"/>
    </source>
</evidence>
<dbReference type="CDD" id="cd15853">
    <property type="entry name" value="SNARE_Bet1"/>
    <property type="match status" value="1"/>
</dbReference>
<evidence type="ECO:0000256" key="2">
    <source>
        <dbReference type="ARBA" id="ARBA00022448"/>
    </source>
</evidence>
<dbReference type="OrthoDB" id="261831at2759"/>
<dbReference type="FunFam" id="1.20.5.110:FF:000057">
    <property type="entry name" value="SNARE complex subunit (Bet1), putative"/>
    <property type="match status" value="1"/>
</dbReference>
<keyword evidence="4" id="KW-0653">Protein transport</keyword>
<keyword evidence="7 10" id="KW-0472">Membrane</keyword>
<name>A0A0J9XGT6_GEOCN</name>
<dbReference type="SUPFAM" id="SSF58038">
    <property type="entry name" value="SNARE fusion complex"/>
    <property type="match status" value="1"/>
</dbReference>
<dbReference type="InterPro" id="IPR039899">
    <property type="entry name" value="BET1_SNARE"/>
</dbReference>
<keyword evidence="6" id="KW-0333">Golgi apparatus</keyword>
<organism evidence="12 13">
    <name type="scientific">Geotrichum candidum</name>
    <name type="common">Oospora lactis</name>
    <name type="synonym">Dipodascus geotrichum</name>
    <dbReference type="NCBI Taxonomy" id="1173061"/>
    <lineage>
        <taxon>Eukaryota</taxon>
        <taxon>Fungi</taxon>
        <taxon>Dikarya</taxon>
        <taxon>Ascomycota</taxon>
        <taxon>Saccharomycotina</taxon>
        <taxon>Dipodascomycetes</taxon>
        <taxon>Dipodascales</taxon>
        <taxon>Dipodascaceae</taxon>
        <taxon>Geotrichum</taxon>
    </lineage>
</organism>
<feature type="transmembrane region" description="Helical" evidence="10">
    <location>
        <begin position="133"/>
        <end position="154"/>
    </location>
</feature>
<proteinExistence type="predicted"/>
<dbReference type="Gene3D" id="1.20.5.110">
    <property type="match status" value="1"/>
</dbReference>
<gene>
    <name evidence="12" type="ORF">BN980_GECA16s00560g</name>
</gene>
<feature type="domain" description="T-SNARE coiled-coil homology" evidence="11">
    <location>
        <begin position="65"/>
        <end position="127"/>
    </location>
</feature>
<dbReference type="SMART" id="SM00397">
    <property type="entry name" value="t_SNARE"/>
    <property type="match status" value="1"/>
</dbReference>
<evidence type="ECO:0000256" key="5">
    <source>
        <dbReference type="ARBA" id="ARBA00022989"/>
    </source>
</evidence>
<dbReference type="InterPro" id="IPR000727">
    <property type="entry name" value="T_SNARE_dom"/>
</dbReference>
<reference evidence="12" key="1">
    <citation type="submission" date="2014-03" db="EMBL/GenBank/DDBJ databases">
        <authorList>
            <person name="Casaregola S."/>
        </authorList>
    </citation>
    <scope>NUCLEOTIDE SEQUENCE [LARGE SCALE GENOMIC DNA]</scope>
    <source>
        <strain evidence="12">CLIB 918</strain>
    </source>
</reference>
<dbReference type="AlphaFoldDB" id="A0A0J9XGT6"/>
<dbReference type="GO" id="GO:0015031">
    <property type="term" value="P:protein transport"/>
    <property type="evidence" value="ECO:0007669"/>
    <property type="project" value="UniProtKB-KW"/>
</dbReference>
<evidence type="ECO:0000256" key="8">
    <source>
        <dbReference type="ARBA" id="ARBA00046280"/>
    </source>
</evidence>
<sequence length="155" mass="17580">MNSEGSGRYSSQVHQRDTNRTQLFANATPYNPNFNPNTPSPGPSNSLFGKSSPESKGQYSDAMLAQLESQNDAQIEGLSAKVKMLKDITVKIGDEVRDSNKLLSDMENNFETAKVKLRGTFNRMIRMAERSGVGWRAWLALFGFIFLIFFFVWWR</sequence>
<feature type="compositionally biased region" description="Polar residues" evidence="9">
    <location>
        <begin position="1"/>
        <end position="13"/>
    </location>
</feature>
<feature type="region of interest" description="Disordered" evidence="9">
    <location>
        <begin position="1"/>
        <end position="62"/>
    </location>
</feature>
<dbReference type="STRING" id="1173061.A0A0J9XGT6"/>
<dbReference type="PROSITE" id="PS50192">
    <property type="entry name" value="T_SNARE"/>
    <property type="match status" value="1"/>
</dbReference>
<evidence type="ECO:0000256" key="10">
    <source>
        <dbReference type="SAM" id="Phobius"/>
    </source>
</evidence>
<keyword evidence="13" id="KW-1185">Reference proteome</keyword>
<dbReference type="GO" id="GO:0000139">
    <property type="term" value="C:Golgi membrane"/>
    <property type="evidence" value="ECO:0007669"/>
    <property type="project" value="UniProtKB-SubCell"/>
</dbReference>
<evidence type="ECO:0000256" key="1">
    <source>
        <dbReference type="ARBA" id="ARBA00004394"/>
    </source>
</evidence>
<dbReference type="PANTHER" id="PTHR12791">
    <property type="entry name" value="GOLGI SNARE BET1-RELATED"/>
    <property type="match status" value="1"/>
</dbReference>
<comment type="caution">
    <text evidence="12">The sequence shown here is derived from an EMBL/GenBank/DDBJ whole genome shotgun (WGS) entry which is preliminary data.</text>
</comment>
<keyword evidence="2" id="KW-0813">Transport</keyword>